<comment type="caution">
    <text evidence="1">The sequence shown here is derived from an EMBL/GenBank/DDBJ whole genome shotgun (WGS) entry which is preliminary data.</text>
</comment>
<name>A0AAD5WMD8_PARTN</name>
<dbReference type="Proteomes" id="UP001196413">
    <property type="component" value="Unassembled WGS sequence"/>
</dbReference>
<organism evidence="1 2">
    <name type="scientific">Parelaphostrongylus tenuis</name>
    <name type="common">Meningeal worm</name>
    <dbReference type="NCBI Taxonomy" id="148309"/>
    <lineage>
        <taxon>Eukaryota</taxon>
        <taxon>Metazoa</taxon>
        <taxon>Ecdysozoa</taxon>
        <taxon>Nematoda</taxon>
        <taxon>Chromadorea</taxon>
        <taxon>Rhabditida</taxon>
        <taxon>Rhabditina</taxon>
        <taxon>Rhabditomorpha</taxon>
        <taxon>Strongyloidea</taxon>
        <taxon>Metastrongylidae</taxon>
        <taxon>Parelaphostrongylus</taxon>
    </lineage>
</organism>
<reference evidence="1" key="1">
    <citation type="submission" date="2021-06" db="EMBL/GenBank/DDBJ databases">
        <title>Parelaphostrongylus tenuis whole genome reference sequence.</title>
        <authorList>
            <person name="Garwood T.J."/>
            <person name="Larsen P.A."/>
            <person name="Fountain-Jones N.M."/>
            <person name="Garbe J.R."/>
            <person name="Macchietto M.G."/>
            <person name="Kania S.A."/>
            <person name="Gerhold R.W."/>
            <person name="Richards J.E."/>
            <person name="Wolf T.M."/>
        </authorList>
    </citation>
    <scope>NUCLEOTIDE SEQUENCE</scope>
    <source>
        <strain evidence="1">MNPRO001-30</strain>
        <tissue evidence="1">Meninges</tissue>
    </source>
</reference>
<dbReference type="EMBL" id="JAHQIW010007475">
    <property type="protein sequence ID" value="KAJ1374618.1"/>
    <property type="molecule type" value="Genomic_DNA"/>
</dbReference>
<evidence type="ECO:0000313" key="1">
    <source>
        <dbReference type="EMBL" id="KAJ1374618.1"/>
    </source>
</evidence>
<gene>
    <name evidence="1" type="ORF">KIN20_037344</name>
</gene>
<proteinExistence type="predicted"/>
<protein>
    <submittedName>
        <fullName evidence="1">Uncharacterized protein</fullName>
    </submittedName>
</protein>
<evidence type="ECO:0000313" key="2">
    <source>
        <dbReference type="Proteomes" id="UP001196413"/>
    </source>
</evidence>
<accession>A0AAD5WMD8</accession>
<keyword evidence="2" id="KW-1185">Reference proteome</keyword>
<dbReference type="AlphaFoldDB" id="A0AAD5WMD8"/>
<sequence>MAKRVFAKNSDHCVASPPFVRSTFRKIQWLTVFVQRLLLNAICASLPPDLRPTV</sequence>